<organism evidence="2 3">
    <name type="scientific">Seminavis robusta</name>
    <dbReference type="NCBI Taxonomy" id="568900"/>
    <lineage>
        <taxon>Eukaryota</taxon>
        <taxon>Sar</taxon>
        <taxon>Stramenopiles</taxon>
        <taxon>Ochrophyta</taxon>
        <taxon>Bacillariophyta</taxon>
        <taxon>Bacillariophyceae</taxon>
        <taxon>Bacillariophycidae</taxon>
        <taxon>Naviculales</taxon>
        <taxon>Naviculaceae</taxon>
        <taxon>Seminavis</taxon>
    </lineage>
</organism>
<dbReference type="Proteomes" id="UP001153069">
    <property type="component" value="Unassembled WGS sequence"/>
</dbReference>
<dbReference type="OrthoDB" id="52705at2759"/>
<reference evidence="2" key="1">
    <citation type="submission" date="2020-06" db="EMBL/GenBank/DDBJ databases">
        <authorList>
            <consortium name="Plant Systems Biology data submission"/>
        </authorList>
    </citation>
    <scope>NUCLEOTIDE SEQUENCE</scope>
    <source>
        <strain evidence="2">D6</strain>
    </source>
</reference>
<evidence type="ECO:0000256" key="1">
    <source>
        <dbReference type="SAM" id="MobiDB-lite"/>
    </source>
</evidence>
<feature type="region of interest" description="Disordered" evidence="1">
    <location>
        <begin position="364"/>
        <end position="411"/>
    </location>
</feature>
<gene>
    <name evidence="2" type="ORF">SEMRO_133_G062890.1</name>
</gene>
<comment type="caution">
    <text evidence="2">The sequence shown here is derived from an EMBL/GenBank/DDBJ whole genome shotgun (WGS) entry which is preliminary data.</text>
</comment>
<accession>A0A9N8DKB8</accession>
<name>A0A9N8DKB8_9STRA</name>
<proteinExistence type="predicted"/>
<dbReference type="EMBL" id="CAICTM010000132">
    <property type="protein sequence ID" value="CAB9502304.1"/>
    <property type="molecule type" value="Genomic_DNA"/>
</dbReference>
<keyword evidence="3" id="KW-1185">Reference proteome</keyword>
<evidence type="ECO:0000313" key="3">
    <source>
        <dbReference type="Proteomes" id="UP001153069"/>
    </source>
</evidence>
<dbReference type="AlphaFoldDB" id="A0A9N8DKB8"/>
<sequence length="411" mass="47902">MIIRFDFAKGEKLLVDGDAGEHPIFESPLIKDIIDCHQENGNGGPVIVELPSFIDHSSMNEYCLFLINLHQGGDEEMEFGKYYELTYQTVYQDHRHYWRWASSQSKPSPKMQAFLDWVEFYRGGCKPESPKLLLPIAKYFQMDMCARCGVMDSLSADQLEKGFQPCCRTKWPRTPVVPDWDTVTKSSGNKQKVWREAWDQADKERKETGRVVCGSDDILCKDCVFQEGCQRCRQYECEDCKQDTDTPKVFQEWHDGFPNADYEDEYGRRSDCEYRAINKSRCLRHYCRRRICDGCSVECQECHRKACDSCKEDLNTWCEQCRITIENNDDVAIGPIDRTEYVCRECFDRRPHFCGCGNPSYDPNAVAEDDEEDEDNSGSEEEPEEYYDILAPEDYPQHDYDSEGAVPHDWY</sequence>
<evidence type="ECO:0000313" key="2">
    <source>
        <dbReference type="EMBL" id="CAB9502304.1"/>
    </source>
</evidence>
<feature type="compositionally biased region" description="Acidic residues" evidence="1">
    <location>
        <begin position="367"/>
        <end position="387"/>
    </location>
</feature>
<protein>
    <submittedName>
        <fullName evidence="2">Uncharacterized protein</fullName>
    </submittedName>
</protein>